<feature type="signal peptide" evidence="1">
    <location>
        <begin position="1"/>
        <end position="25"/>
    </location>
</feature>
<protein>
    <submittedName>
        <fullName evidence="3">PEP-CTERM sorting domain-containing protein</fullName>
    </submittedName>
</protein>
<dbReference type="InterPro" id="IPR013424">
    <property type="entry name" value="Ice-binding_C"/>
</dbReference>
<evidence type="ECO:0000256" key="1">
    <source>
        <dbReference type="SAM" id="SignalP"/>
    </source>
</evidence>
<dbReference type="RefSeq" id="WP_130969028.1">
    <property type="nucleotide sequence ID" value="NZ_SIXI01000007.1"/>
</dbReference>
<feature type="domain" description="Ice-binding protein C-terminal" evidence="2">
    <location>
        <begin position="362"/>
        <end position="385"/>
    </location>
</feature>
<gene>
    <name evidence="3" type="ORF">EYS42_15105</name>
</gene>
<evidence type="ECO:0000313" key="3">
    <source>
        <dbReference type="EMBL" id="TBO28331.1"/>
    </source>
</evidence>
<reference evidence="3 4" key="1">
    <citation type="submission" date="2019-02" db="EMBL/GenBank/DDBJ databases">
        <title>Aquabacterium sp. strain KMB7.</title>
        <authorList>
            <person name="Chen W.-M."/>
        </authorList>
    </citation>
    <scope>NUCLEOTIDE SEQUENCE [LARGE SCALE GENOMIC DNA]</scope>
    <source>
        <strain evidence="3 4">KMB7</strain>
    </source>
</reference>
<proteinExistence type="predicted"/>
<dbReference type="AlphaFoldDB" id="A0A4Q9H1I8"/>
<dbReference type="EMBL" id="SIXI01000007">
    <property type="protein sequence ID" value="TBO28331.1"/>
    <property type="molecule type" value="Genomic_DNA"/>
</dbReference>
<name>A0A4Q9H1I8_9BURK</name>
<keyword evidence="1" id="KW-0732">Signal</keyword>
<dbReference type="Pfam" id="PF07589">
    <property type="entry name" value="PEP-CTERM"/>
    <property type="match status" value="1"/>
</dbReference>
<feature type="chain" id="PRO_5020512210" evidence="1">
    <location>
        <begin position="26"/>
        <end position="392"/>
    </location>
</feature>
<keyword evidence="4" id="KW-1185">Reference proteome</keyword>
<comment type="caution">
    <text evidence="3">The sequence shown here is derived from an EMBL/GenBank/DDBJ whole genome shotgun (WGS) entry which is preliminary data.</text>
</comment>
<sequence length="392" mass="40618">MKFSAIARVTALMCLGLGLQTSASAQDAFSASASLNNLRIRLIDLAPNDGVTPSISVNGTSLSLSADQTPWGGNPVSWVWLQDSPAAVTSPTSVSLQDVFNPATPSLAVQGTVAGTSATLGNSWTASSRLTAEALANSPVQTVQYVTTNPNTPGFDPATGALIWGTETTTREELVRSNTAAVSSQVTYNPETGEEPTFTLSANTLMVLEGTATVSAQIDKGRVDSFMSTLSPDSTLKGWAQAQMVMALGTGAYVNPTPGTSLDTQRTSEQQLSAGLAFDPSGAFSKRSAGGSYELFDPSEQTADGIVTASGSRTFTLSYANGASADALVYFYMSQSAAAVEEMVTAGDVTVTFTPNLPTVPSIPEPGTWAQMGLGLAAVAWAVRRGRRARVS</sequence>
<organism evidence="3 4">
    <name type="scientific">Aquabacterium lacunae</name>
    <dbReference type="NCBI Taxonomy" id="2528630"/>
    <lineage>
        <taxon>Bacteria</taxon>
        <taxon>Pseudomonadati</taxon>
        <taxon>Pseudomonadota</taxon>
        <taxon>Betaproteobacteria</taxon>
        <taxon>Burkholderiales</taxon>
        <taxon>Aquabacterium</taxon>
    </lineage>
</organism>
<evidence type="ECO:0000259" key="2">
    <source>
        <dbReference type="Pfam" id="PF07589"/>
    </source>
</evidence>
<dbReference type="OrthoDB" id="8565395at2"/>
<evidence type="ECO:0000313" key="4">
    <source>
        <dbReference type="Proteomes" id="UP000292120"/>
    </source>
</evidence>
<accession>A0A4Q9H1I8</accession>
<dbReference type="Proteomes" id="UP000292120">
    <property type="component" value="Unassembled WGS sequence"/>
</dbReference>